<sequence>MTAFYVEIGETFVFRKTVSESDVYLFAGITGDLSPNHVDEAAMKQTPYGGRIAHGALLVGYMSACSTMACAKTRNSAKEVPVSLGYDRIRFLKGVRIGDTVTVTYTISEIDTVKRRSVANIEITTEDGSVAVVANHILKWVENA</sequence>
<feature type="domain" description="MaoC-like" evidence="1">
    <location>
        <begin position="8"/>
        <end position="118"/>
    </location>
</feature>
<reference evidence="2 3" key="1">
    <citation type="submission" date="2019-12" db="EMBL/GenBank/DDBJ databases">
        <title>Paraburkholderia acidiphila 7Q-K02 sp. nov and Paraburkholderia acidisoli DHF22 sp. nov., two strains isolated from forest soil.</title>
        <authorList>
            <person name="Gao Z."/>
            <person name="Qiu L."/>
        </authorList>
    </citation>
    <scope>NUCLEOTIDE SEQUENCE [LARGE SCALE GENOMIC DNA]</scope>
    <source>
        <strain evidence="2 3">DHF22</strain>
    </source>
</reference>
<dbReference type="GO" id="GO:0006633">
    <property type="term" value="P:fatty acid biosynthetic process"/>
    <property type="evidence" value="ECO:0007669"/>
    <property type="project" value="TreeGrafter"/>
</dbReference>
<dbReference type="InterPro" id="IPR002539">
    <property type="entry name" value="MaoC-like_dom"/>
</dbReference>
<dbReference type="InterPro" id="IPR050965">
    <property type="entry name" value="UPF0336/Enoyl-CoA_hydratase"/>
</dbReference>
<protein>
    <submittedName>
        <fullName evidence="2">Dehydratase</fullName>
    </submittedName>
</protein>
<name>A0A7Z2GM97_9BURK</name>
<dbReference type="AlphaFoldDB" id="A0A7Z2GM97"/>
<organism evidence="2 3">
    <name type="scientific">Paraburkholderia acidisoli</name>
    <dbReference type="NCBI Taxonomy" id="2571748"/>
    <lineage>
        <taxon>Bacteria</taxon>
        <taxon>Pseudomonadati</taxon>
        <taxon>Pseudomonadota</taxon>
        <taxon>Betaproteobacteria</taxon>
        <taxon>Burkholderiales</taxon>
        <taxon>Burkholderiaceae</taxon>
        <taxon>Paraburkholderia</taxon>
    </lineage>
</organism>
<dbReference type="PANTHER" id="PTHR43437:SF3">
    <property type="entry name" value="HYDROXYACYL-THIOESTER DEHYDRATASE TYPE 2, MITOCHONDRIAL"/>
    <property type="match status" value="1"/>
</dbReference>
<dbReference type="GO" id="GO:0019171">
    <property type="term" value="F:(3R)-hydroxyacyl-[acyl-carrier-protein] dehydratase activity"/>
    <property type="evidence" value="ECO:0007669"/>
    <property type="project" value="TreeGrafter"/>
</dbReference>
<evidence type="ECO:0000313" key="2">
    <source>
        <dbReference type="EMBL" id="QGZ64288.1"/>
    </source>
</evidence>
<dbReference type="PANTHER" id="PTHR43437">
    <property type="entry name" value="HYDROXYACYL-THIOESTER DEHYDRATASE TYPE 2, MITOCHONDRIAL-RELATED"/>
    <property type="match status" value="1"/>
</dbReference>
<dbReference type="OrthoDB" id="9800237at2"/>
<dbReference type="Gene3D" id="3.10.129.10">
    <property type="entry name" value="Hotdog Thioesterase"/>
    <property type="match status" value="1"/>
</dbReference>
<dbReference type="Pfam" id="PF01575">
    <property type="entry name" value="MaoC_dehydratas"/>
    <property type="match status" value="1"/>
</dbReference>
<dbReference type="EMBL" id="CP046914">
    <property type="protein sequence ID" value="QGZ64288.1"/>
    <property type="molecule type" value="Genomic_DNA"/>
</dbReference>
<dbReference type="KEGG" id="pacs:FAZ98_21440"/>
<dbReference type="Proteomes" id="UP000433577">
    <property type="component" value="Chromosome 2"/>
</dbReference>
<evidence type="ECO:0000259" key="1">
    <source>
        <dbReference type="Pfam" id="PF01575"/>
    </source>
</evidence>
<dbReference type="InterPro" id="IPR029069">
    <property type="entry name" value="HotDog_dom_sf"/>
</dbReference>
<gene>
    <name evidence="2" type="ORF">FAZ98_21440</name>
</gene>
<accession>A0A7Z2GM97</accession>
<dbReference type="SUPFAM" id="SSF54637">
    <property type="entry name" value="Thioesterase/thiol ester dehydrase-isomerase"/>
    <property type="match status" value="1"/>
</dbReference>
<proteinExistence type="predicted"/>
<keyword evidence="3" id="KW-1185">Reference proteome</keyword>
<evidence type="ECO:0000313" key="3">
    <source>
        <dbReference type="Proteomes" id="UP000433577"/>
    </source>
</evidence>